<sequence>MFNLFNKKSTPKPKPQEKAKARREAHSTSGYQVLGSINTGFDGRDHYEYVPQHDAEGVSPMYDPHLGPRKREGILVPVGGQENRVQDTCAETRDFGFENPRRKVAGPKGTSRAELVEALCGFQWSVPEPEPKPEPLKIKGLTIQPAEDDTWTWPFDSRDPAFICERSGEAAPTKPAVHYSSLDSAGNVWGYSSTNDELEEAPVRKAEVAEPEPVQEAFREAALAAELERKEETEAVCVAPTAAVDPEPIRDEFLMNAATEWSS</sequence>
<evidence type="ECO:0000313" key="3">
    <source>
        <dbReference type="Proteomes" id="UP001201980"/>
    </source>
</evidence>
<dbReference type="EMBL" id="JAKWBI020000644">
    <property type="protein sequence ID" value="KAJ2893208.1"/>
    <property type="molecule type" value="Genomic_DNA"/>
</dbReference>
<feature type="compositionally biased region" description="Polar residues" evidence="1">
    <location>
        <begin position="27"/>
        <end position="37"/>
    </location>
</feature>
<comment type="caution">
    <text evidence="2">The sequence shown here is derived from an EMBL/GenBank/DDBJ whole genome shotgun (WGS) entry which is preliminary data.</text>
</comment>
<gene>
    <name evidence="2" type="ORF">MKZ38_008914</name>
</gene>
<protein>
    <submittedName>
        <fullName evidence="2">Uncharacterized protein</fullName>
    </submittedName>
</protein>
<feature type="region of interest" description="Disordered" evidence="1">
    <location>
        <begin position="1"/>
        <end position="37"/>
    </location>
</feature>
<feature type="compositionally biased region" description="Basic and acidic residues" evidence="1">
    <location>
        <begin position="14"/>
        <end position="26"/>
    </location>
</feature>
<evidence type="ECO:0000313" key="2">
    <source>
        <dbReference type="EMBL" id="KAJ2893208.1"/>
    </source>
</evidence>
<dbReference type="Proteomes" id="UP001201980">
    <property type="component" value="Unassembled WGS sequence"/>
</dbReference>
<evidence type="ECO:0000256" key="1">
    <source>
        <dbReference type="SAM" id="MobiDB-lite"/>
    </source>
</evidence>
<name>A0AAD5RGM5_9PEZI</name>
<reference evidence="2" key="1">
    <citation type="submission" date="2022-07" db="EMBL/GenBank/DDBJ databases">
        <title>Draft genome sequence of Zalerion maritima ATCC 34329, a (micro)plastics degrading marine fungus.</title>
        <authorList>
            <person name="Paco A."/>
            <person name="Goncalves M.F.M."/>
            <person name="Rocha-Santos T.A.P."/>
            <person name="Alves A."/>
        </authorList>
    </citation>
    <scope>NUCLEOTIDE SEQUENCE</scope>
    <source>
        <strain evidence="2">ATCC 34329</strain>
    </source>
</reference>
<organism evidence="2 3">
    <name type="scientific">Zalerion maritima</name>
    <dbReference type="NCBI Taxonomy" id="339359"/>
    <lineage>
        <taxon>Eukaryota</taxon>
        <taxon>Fungi</taxon>
        <taxon>Dikarya</taxon>
        <taxon>Ascomycota</taxon>
        <taxon>Pezizomycotina</taxon>
        <taxon>Sordariomycetes</taxon>
        <taxon>Lulworthiomycetidae</taxon>
        <taxon>Lulworthiales</taxon>
        <taxon>Lulworthiaceae</taxon>
        <taxon>Zalerion</taxon>
    </lineage>
</organism>
<accession>A0AAD5RGM5</accession>
<keyword evidence="3" id="KW-1185">Reference proteome</keyword>
<dbReference type="AlphaFoldDB" id="A0AAD5RGM5"/>
<proteinExistence type="predicted"/>